<dbReference type="PANTHER" id="PTHR12992:SF11">
    <property type="entry name" value="MITOCHONDRIAL COENZYME A DIPHOSPHATASE NUDT8"/>
    <property type="match status" value="1"/>
</dbReference>
<protein>
    <submittedName>
        <fullName evidence="8">8-oxo-dGTP pyrophosphatase MutT, NUDIX family</fullName>
    </submittedName>
</protein>
<evidence type="ECO:0000256" key="3">
    <source>
        <dbReference type="ARBA" id="ARBA00022723"/>
    </source>
</evidence>
<keyword evidence="3" id="KW-0479">Metal-binding</keyword>
<evidence type="ECO:0000259" key="7">
    <source>
        <dbReference type="PROSITE" id="PS51462"/>
    </source>
</evidence>
<comment type="cofactor">
    <cofactor evidence="1">
        <name>Mn(2+)</name>
        <dbReference type="ChEBI" id="CHEBI:29035"/>
    </cofactor>
</comment>
<keyword evidence="6" id="KW-0464">Manganese</keyword>
<comment type="cofactor">
    <cofactor evidence="2">
        <name>Mg(2+)</name>
        <dbReference type="ChEBI" id="CHEBI:18420"/>
    </cofactor>
</comment>
<dbReference type="STRING" id="1073328.SAMN05216294_2903"/>
<dbReference type="AlphaFoldDB" id="A0A1H2XYQ3"/>
<dbReference type="CDD" id="cd03426">
    <property type="entry name" value="NUDIX_CoAse_Nudt7"/>
    <property type="match status" value="1"/>
</dbReference>
<dbReference type="PANTHER" id="PTHR12992">
    <property type="entry name" value="NUDIX HYDROLASE"/>
    <property type="match status" value="1"/>
</dbReference>
<dbReference type="Gene3D" id="3.90.79.10">
    <property type="entry name" value="Nucleoside Triphosphate Pyrophosphohydrolase"/>
    <property type="match status" value="1"/>
</dbReference>
<name>A0A1H2XYQ3_9FLAO</name>
<evidence type="ECO:0000256" key="1">
    <source>
        <dbReference type="ARBA" id="ARBA00001936"/>
    </source>
</evidence>
<dbReference type="GO" id="GO:0010945">
    <property type="term" value="F:coenzyme A diphosphatase activity"/>
    <property type="evidence" value="ECO:0007669"/>
    <property type="project" value="InterPro"/>
</dbReference>
<evidence type="ECO:0000256" key="6">
    <source>
        <dbReference type="ARBA" id="ARBA00023211"/>
    </source>
</evidence>
<evidence type="ECO:0000256" key="5">
    <source>
        <dbReference type="ARBA" id="ARBA00022842"/>
    </source>
</evidence>
<organism evidence="8 9">
    <name type="scientific">Flagellimonas zhangzhouensis</name>
    <dbReference type="NCBI Taxonomy" id="1073328"/>
    <lineage>
        <taxon>Bacteria</taxon>
        <taxon>Pseudomonadati</taxon>
        <taxon>Bacteroidota</taxon>
        <taxon>Flavobacteriia</taxon>
        <taxon>Flavobacteriales</taxon>
        <taxon>Flavobacteriaceae</taxon>
        <taxon>Flagellimonas</taxon>
    </lineage>
</organism>
<keyword evidence="4" id="KW-0378">Hydrolase</keyword>
<dbReference type="Proteomes" id="UP000199592">
    <property type="component" value="Unassembled WGS sequence"/>
</dbReference>
<keyword evidence="9" id="KW-1185">Reference proteome</keyword>
<dbReference type="EMBL" id="FNMY01000004">
    <property type="protein sequence ID" value="SDW98082.1"/>
    <property type="molecule type" value="Genomic_DNA"/>
</dbReference>
<reference evidence="9" key="1">
    <citation type="submission" date="2016-10" db="EMBL/GenBank/DDBJ databases">
        <authorList>
            <person name="Varghese N."/>
            <person name="Submissions S."/>
        </authorList>
    </citation>
    <scope>NUCLEOTIDE SEQUENCE [LARGE SCALE GENOMIC DNA]</scope>
    <source>
        <strain evidence="9">DSM 25030</strain>
    </source>
</reference>
<dbReference type="InterPro" id="IPR015797">
    <property type="entry name" value="NUDIX_hydrolase-like_dom_sf"/>
</dbReference>
<dbReference type="RefSeq" id="WP_090298078.1">
    <property type="nucleotide sequence ID" value="NZ_FNKI01000003.1"/>
</dbReference>
<evidence type="ECO:0000256" key="4">
    <source>
        <dbReference type="ARBA" id="ARBA00022801"/>
    </source>
</evidence>
<evidence type="ECO:0000256" key="2">
    <source>
        <dbReference type="ARBA" id="ARBA00001946"/>
    </source>
</evidence>
<keyword evidence="5" id="KW-0460">Magnesium</keyword>
<dbReference type="Pfam" id="PF00293">
    <property type="entry name" value="NUDIX"/>
    <property type="match status" value="1"/>
</dbReference>
<feature type="domain" description="Nudix hydrolase" evidence="7">
    <location>
        <begin position="46"/>
        <end position="181"/>
    </location>
</feature>
<dbReference type="SUPFAM" id="SSF55811">
    <property type="entry name" value="Nudix"/>
    <property type="match status" value="1"/>
</dbReference>
<dbReference type="InterPro" id="IPR000086">
    <property type="entry name" value="NUDIX_hydrolase_dom"/>
</dbReference>
<gene>
    <name evidence="8" type="ORF">SAMN04487892_2895</name>
</gene>
<evidence type="ECO:0000313" key="9">
    <source>
        <dbReference type="Proteomes" id="UP000199592"/>
    </source>
</evidence>
<proteinExistence type="predicted"/>
<dbReference type="InterPro" id="IPR045121">
    <property type="entry name" value="CoAse"/>
</dbReference>
<dbReference type="GO" id="GO:0046872">
    <property type="term" value="F:metal ion binding"/>
    <property type="evidence" value="ECO:0007669"/>
    <property type="project" value="UniProtKB-KW"/>
</dbReference>
<accession>A0A1H2XYQ3</accession>
<sequence>MDFNEFCQLALKLKNLPLPGEDSHYKMSPQLRIEWLKRNKVRDANPRRAGVMALFFPDEELQTKLLLILRKTYPGVHSNQIGFPGGKEERIDKTLLETALRETHEEVGVPPSGVEVIKELSEVYIPPSNFLVQPYIGIYPSPQPFVLQESEVEQLVEVFLSDFLDDSNHIEENLTTSYAKNIDVPAYRLNGYTVWGATAMMLSEIKELLRQVL</sequence>
<dbReference type="OrthoDB" id="9802805at2"/>
<dbReference type="PROSITE" id="PS51462">
    <property type="entry name" value="NUDIX"/>
    <property type="match status" value="1"/>
</dbReference>
<evidence type="ECO:0000313" key="8">
    <source>
        <dbReference type="EMBL" id="SDW98082.1"/>
    </source>
</evidence>